<evidence type="ECO:0000313" key="2">
    <source>
        <dbReference type="Proteomes" id="UP000001075"/>
    </source>
</evidence>
<proteinExistence type="predicted"/>
<dbReference type="GlyGen" id="G3HU00">
    <property type="glycosylation" value="1 site"/>
</dbReference>
<evidence type="ECO:0000313" key="1">
    <source>
        <dbReference type="EMBL" id="EGW08578.1"/>
    </source>
</evidence>
<dbReference type="AlphaFoldDB" id="G3HU00"/>
<name>G3HU00_CRIGR</name>
<sequence length="85" mass="10032">MLLLPTAMATPSCWATSQAERTYLPHKWLPLKVFHTFAVCFLAPIRRPVPRETRSCLKVTQEPFRMNCGIESQQFALWKKRRLHY</sequence>
<protein>
    <submittedName>
        <fullName evidence="1">Uncharacterized protein</fullName>
    </submittedName>
</protein>
<dbReference type="InParanoid" id="G3HU00"/>
<gene>
    <name evidence="1" type="ORF">I79_014419</name>
</gene>
<organism evidence="1 2">
    <name type="scientific">Cricetulus griseus</name>
    <name type="common">Chinese hamster</name>
    <name type="synonym">Cricetulus barabensis griseus</name>
    <dbReference type="NCBI Taxonomy" id="10029"/>
    <lineage>
        <taxon>Eukaryota</taxon>
        <taxon>Metazoa</taxon>
        <taxon>Chordata</taxon>
        <taxon>Craniata</taxon>
        <taxon>Vertebrata</taxon>
        <taxon>Euteleostomi</taxon>
        <taxon>Mammalia</taxon>
        <taxon>Eutheria</taxon>
        <taxon>Euarchontoglires</taxon>
        <taxon>Glires</taxon>
        <taxon>Rodentia</taxon>
        <taxon>Myomorpha</taxon>
        <taxon>Muroidea</taxon>
        <taxon>Cricetidae</taxon>
        <taxon>Cricetinae</taxon>
        <taxon>Cricetulus</taxon>
    </lineage>
</organism>
<dbReference type="Proteomes" id="UP000001075">
    <property type="component" value="Unassembled WGS sequence"/>
</dbReference>
<dbReference type="EMBL" id="JH000722">
    <property type="protein sequence ID" value="EGW08578.1"/>
    <property type="molecule type" value="Genomic_DNA"/>
</dbReference>
<accession>G3HU00</accession>
<reference evidence="2" key="1">
    <citation type="journal article" date="2011" name="Nat. Biotechnol.">
        <title>The genomic sequence of the Chinese hamster ovary (CHO)-K1 cell line.</title>
        <authorList>
            <person name="Xu X."/>
            <person name="Nagarajan H."/>
            <person name="Lewis N.E."/>
            <person name="Pan S."/>
            <person name="Cai Z."/>
            <person name="Liu X."/>
            <person name="Chen W."/>
            <person name="Xie M."/>
            <person name="Wang W."/>
            <person name="Hammond S."/>
            <person name="Andersen M.R."/>
            <person name="Neff N."/>
            <person name="Passarelli B."/>
            <person name="Koh W."/>
            <person name="Fan H.C."/>
            <person name="Wang J."/>
            <person name="Gui Y."/>
            <person name="Lee K.H."/>
            <person name="Betenbaugh M.J."/>
            <person name="Quake S.R."/>
            <person name="Famili I."/>
            <person name="Palsson B.O."/>
            <person name="Wang J."/>
        </authorList>
    </citation>
    <scope>NUCLEOTIDE SEQUENCE [LARGE SCALE GENOMIC DNA]</scope>
    <source>
        <strain evidence="2">CHO K1 cell line</strain>
    </source>
</reference>